<organism evidence="3">
    <name type="scientific">Tunturiibacter gelidiferens</name>
    <dbReference type="NCBI Taxonomy" id="3069689"/>
    <lineage>
        <taxon>Bacteria</taxon>
        <taxon>Pseudomonadati</taxon>
        <taxon>Acidobacteriota</taxon>
        <taxon>Terriglobia</taxon>
        <taxon>Terriglobales</taxon>
        <taxon>Acidobacteriaceae</taxon>
        <taxon>Tunturiibacter</taxon>
    </lineage>
</organism>
<feature type="domain" description="Non-reducing end beta-L-arabinofuranosidase-like GH127 middle" evidence="2">
    <location>
        <begin position="451"/>
        <end position="545"/>
    </location>
</feature>
<dbReference type="AlphaFoldDB" id="A0AAU7Z360"/>
<dbReference type="Pfam" id="PF07944">
    <property type="entry name" value="Beta-AFase-like_GH127_cat"/>
    <property type="match status" value="1"/>
</dbReference>
<gene>
    <name evidence="3" type="ORF">RBB81_05495</name>
</gene>
<evidence type="ECO:0000259" key="1">
    <source>
        <dbReference type="Pfam" id="PF07944"/>
    </source>
</evidence>
<dbReference type="InterPro" id="IPR049046">
    <property type="entry name" value="Beta-AFase-like_GH127_middle"/>
</dbReference>
<dbReference type="SUPFAM" id="SSF48208">
    <property type="entry name" value="Six-hairpin glycosidases"/>
    <property type="match status" value="1"/>
</dbReference>
<dbReference type="InterPro" id="IPR006311">
    <property type="entry name" value="TAT_signal"/>
</dbReference>
<dbReference type="PROSITE" id="PS51318">
    <property type="entry name" value="TAT"/>
    <property type="match status" value="1"/>
</dbReference>
<dbReference type="InterPro" id="IPR012878">
    <property type="entry name" value="Beta-AFase-like_GH127_cat"/>
</dbReference>
<reference evidence="3" key="2">
    <citation type="journal article" date="2024" name="Environ. Microbiol.">
        <title>Genome analysis and description of Tunturibacter gen. nov. expands the diversity of Terriglobia in tundra soils.</title>
        <authorList>
            <person name="Messyasz A."/>
            <person name="Mannisto M.K."/>
            <person name="Kerkhof L.J."/>
            <person name="Haggblom M.M."/>
        </authorList>
    </citation>
    <scope>NUCLEOTIDE SEQUENCE</scope>
    <source>
        <strain evidence="3">M8UP39</strain>
    </source>
</reference>
<feature type="domain" description="Non-reducing end beta-L-arabinofuranosidase-like GH127 catalytic" evidence="1">
    <location>
        <begin position="43"/>
        <end position="435"/>
    </location>
</feature>
<evidence type="ECO:0000313" key="3">
    <source>
        <dbReference type="EMBL" id="XCB23380.1"/>
    </source>
</evidence>
<dbReference type="InterPro" id="IPR008928">
    <property type="entry name" value="6-hairpin_glycosidase_sf"/>
</dbReference>
<protein>
    <submittedName>
        <fullName evidence="3">Glycoside hydrolase family 127 protein</fullName>
    </submittedName>
</protein>
<evidence type="ECO:0000259" key="2">
    <source>
        <dbReference type="Pfam" id="PF20736"/>
    </source>
</evidence>
<accession>A0AAU7Z360</accession>
<dbReference type="GO" id="GO:0016787">
    <property type="term" value="F:hydrolase activity"/>
    <property type="evidence" value="ECO:0007669"/>
    <property type="project" value="UniProtKB-KW"/>
</dbReference>
<keyword evidence="3" id="KW-0378">Hydrolase</keyword>
<dbReference type="KEGG" id="tgi:RBB81_05495"/>
<dbReference type="PANTHER" id="PTHR31151">
    <property type="entry name" value="PROLINE-TRNA LIGASE (DUF1680)"/>
    <property type="match status" value="1"/>
</dbReference>
<dbReference type="RefSeq" id="WP_353073004.1">
    <property type="nucleotide sequence ID" value="NZ_CP132938.1"/>
</dbReference>
<dbReference type="EMBL" id="CP132938">
    <property type="protein sequence ID" value="XCB23380.1"/>
    <property type="molecule type" value="Genomic_DNA"/>
</dbReference>
<proteinExistence type="predicted"/>
<dbReference type="GO" id="GO:0005975">
    <property type="term" value="P:carbohydrate metabolic process"/>
    <property type="evidence" value="ECO:0007669"/>
    <property type="project" value="InterPro"/>
</dbReference>
<sequence>MSFKISRRELLRGGAAVVAGGALQQVGFAAFAARPLEEVGYGQVTLKSAPHLAQMENARSVLMGLSDDSLLMPFRKMVGQDAPGEDIGGWYQYRADYDYRKEDAGLAPSATFGQWVSALSRMHAITGDPALRERAVRLNRLYAQTIATEYYAKNRFPAYCFDKLVCGLMDAHRLAGDGDALEILERTRKAALPELPGHAVDREVVWREGKDVSWVWDESYTLPENLYLVSAQMGVQGTAYREMAERYLDDASYFDPLARGENVLGGKHAYSYVNALCSAMQAHMVGGSEKHLRAAKNGFDMLLAQSFATGGWGPDEMLQAPGSGKVFASLAKSHNSFETPCGAYAHMKLTRYLLRCTREGRYGDSMERVMYNTVLGAMPLQPDGHAFYYADYHSQSSIDNAADTADTPNDALGSGGKRVYSDHRWPCCSGTLPQAAADYWINGYFHEPGAVWVNLYLPSVLRWNEGNAKIEMELEGTYPETPEVRLRMKTSHVVSFALKLRIPAWADGATLQVNGRSVQMAVASGFATVQRKWRTGDTVKLELPMKPRLEMLDEAHPETVAVMFGPRVLFALASEPVAASSAHALAIQQTGGEEWMLQSLNGPVKMVPFTSVQSQTYLTYIRVI</sequence>
<name>A0AAU7Z360_9BACT</name>
<dbReference type="Pfam" id="PF20736">
    <property type="entry name" value="Glyco_hydro127M"/>
    <property type="match status" value="1"/>
</dbReference>
<dbReference type="PANTHER" id="PTHR31151:SF0">
    <property type="entry name" value="PROLINE-TRNA LIGASE (DUF1680)"/>
    <property type="match status" value="1"/>
</dbReference>
<reference evidence="3" key="1">
    <citation type="submission" date="2023-08" db="EMBL/GenBank/DDBJ databases">
        <authorList>
            <person name="Messyasz A."/>
            <person name="Mannisto M.K."/>
            <person name="Kerkhof L.J."/>
            <person name="Haggblom M."/>
        </authorList>
    </citation>
    <scope>NUCLEOTIDE SEQUENCE</scope>
    <source>
        <strain evidence="3">M8UP39</strain>
    </source>
</reference>